<reference evidence="2" key="1">
    <citation type="submission" date="2016-11" db="UniProtKB">
        <authorList>
            <consortium name="WormBaseParasite"/>
        </authorList>
    </citation>
    <scope>IDENTIFICATION</scope>
    <source>
        <strain evidence="2">KR3021</strain>
    </source>
</reference>
<proteinExistence type="predicted"/>
<protein>
    <submittedName>
        <fullName evidence="2">G_PROTEIN_RECEP_F1_2 domain-containing protein</fullName>
    </submittedName>
</protein>
<organism evidence="1 2">
    <name type="scientific">Rhabditophanes sp. KR3021</name>
    <dbReference type="NCBI Taxonomy" id="114890"/>
    <lineage>
        <taxon>Eukaryota</taxon>
        <taxon>Metazoa</taxon>
        <taxon>Ecdysozoa</taxon>
        <taxon>Nematoda</taxon>
        <taxon>Chromadorea</taxon>
        <taxon>Rhabditida</taxon>
        <taxon>Tylenchina</taxon>
        <taxon>Panagrolaimomorpha</taxon>
        <taxon>Strongyloidoidea</taxon>
        <taxon>Alloionematidae</taxon>
        <taxon>Rhabditophanes</taxon>
    </lineage>
</organism>
<evidence type="ECO:0000313" key="2">
    <source>
        <dbReference type="WBParaSite" id="RSKR_0000856700.1"/>
    </source>
</evidence>
<accession>A0AC35U885</accession>
<name>A0AC35U885_9BILA</name>
<sequence>MGEAMLKACKTTLLPSEFEVIQYKYVFPIIFLFGFAGNTLNLLVLLSKSMRSQANILLSAMAFSDLAVITLCVAEWAVSYVVFEKINFIRIIFYETWVARYYLKNIFSMASCWFVVGVSIERFIGVRSPMHTRQQVKSGKLIVGLWIVIIISCATCYYDWVKVSIKPIPTNCTDGLARYIFDPLKTNTSLGTYIKVATMAGIFMQVLIPVIAVNIINICLIYIVRKRPVLSRSSSSLDGGEIRRVSDIGTIMRQEKKVTITVISILICFTLTQTPSIIPAASHLFQNKQWGFMEQNYSIKISILNFLIIIGKALNFVLFCSASVHFRRRTIAMLRRIFCRNSKKYSNVTNSFNYRQCDNHSRNFSIAGRNASTATSFTRNANGQKTSVTNFQMKTIPMC</sequence>
<dbReference type="WBParaSite" id="RSKR_0000856700.1">
    <property type="protein sequence ID" value="RSKR_0000856700.1"/>
    <property type="gene ID" value="RSKR_0000856700"/>
</dbReference>
<dbReference type="Proteomes" id="UP000095286">
    <property type="component" value="Unplaced"/>
</dbReference>
<evidence type="ECO:0000313" key="1">
    <source>
        <dbReference type="Proteomes" id="UP000095286"/>
    </source>
</evidence>